<dbReference type="PANTHER" id="PTHR10283:SF82">
    <property type="entry name" value="SOLUTE CARRIER FAMILY 13 MEMBER 2"/>
    <property type="match status" value="1"/>
</dbReference>
<organism evidence="7 8">
    <name type="scientific">Clavelina lepadiformis</name>
    <name type="common">Light-bulb sea squirt</name>
    <name type="synonym">Ascidia lepadiformis</name>
    <dbReference type="NCBI Taxonomy" id="159417"/>
    <lineage>
        <taxon>Eukaryota</taxon>
        <taxon>Metazoa</taxon>
        <taxon>Chordata</taxon>
        <taxon>Tunicata</taxon>
        <taxon>Ascidiacea</taxon>
        <taxon>Aplousobranchia</taxon>
        <taxon>Clavelinidae</taxon>
        <taxon>Clavelina</taxon>
    </lineage>
</organism>
<feature type="transmembrane region" description="Helical" evidence="6">
    <location>
        <begin position="45"/>
        <end position="69"/>
    </location>
</feature>
<feature type="transmembrane region" description="Helical" evidence="6">
    <location>
        <begin position="519"/>
        <end position="542"/>
    </location>
</feature>
<dbReference type="EMBL" id="CAWYQH010000068">
    <property type="protein sequence ID" value="CAK8680038.1"/>
    <property type="molecule type" value="Genomic_DNA"/>
</dbReference>
<evidence type="ECO:0000313" key="8">
    <source>
        <dbReference type="Proteomes" id="UP001642483"/>
    </source>
</evidence>
<dbReference type="Pfam" id="PF00939">
    <property type="entry name" value="Na_sulph_symp"/>
    <property type="match status" value="1"/>
</dbReference>
<feature type="transmembrane region" description="Helical" evidence="6">
    <location>
        <begin position="277"/>
        <end position="302"/>
    </location>
</feature>
<feature type="transmembrane region" description="Helical" evidence="6">
    <location>
        <begin position="81"/>
        <end position="98"/>
    </location>
</feature>
<accession>A0ABP0FLZ8</accession>
<keyword evidence="4 6" id="KW-1133">Transmembrane helix</keyword>
<evidence type="ECO:0000313" key="7">
    <source>
        <dbReference type="EMBL" id="CAK8680038.1"/>
    </source>
</evidence>
<comment type="caution">
    <text evidence="7">The sequence shown here is derived from an EMBL/GenBank/DDBJ whole genome shotgun (WGS) entry which is preliminary data.</text>
</comment>
<evidence type="ECO:0000256" key="1">
    <source>
        <dbReference type="ARBA" id="ARBA00004141"/>
    </source>
</evidence>
<evidence type="ECO:0000256" key="2">
    <source>
        <dbReference type="ARBA" id="ARBA00006772"/>
    </source>
</evidence>
<dbReference type="CDD" id="cd01115">
    <property type="entry name" value="SLC13_permease"/>
    <property type="match status" value="1"/>
</dbReference>
<protein>
    <recommendedName>
        <fullName evidence="9">Solute carrier family 13 member 2</fullName>
    </recommendedName>
</protein>
<evidence type="ECO:0008006" key="9">
    <source>
        <dbReference type="Google" id="ProtNLM"/>
    </source>
</evidence>
<evidence type="ECO:0000256" key="4">
    <source>
        <dbReference type="ARBA" id="ARBA00022989"/>
    </source>
</evidence>
<evidence type="ECO:0000256" key="6">
    <source>
        <dbReference type="SAM" id="Phobius"/>
    </source>
</evidence>
<feature type="transmembrane region" description="Helical" evidence="6">
    <location>
        <begin position="346"/>
        <end position="365"/>
    </location>
</feature>
<proteinExistence type="inferred from homology"/>
<sequence>MKFLSALWRYRSTLVFLLTPIVLLAVPLAIPGKEALCGYCMILMGVYWMTEVIPLAITSFIPLILFPLFGIMTADDVSRSYLTNTNWLFVGGLTIALAVETTNLHKRISLKVLTLVGANPRCLMFGFMVTTFFLSMWISNTATTAMLLPIVEAVIKELTLERGNKNDSYENHSVSGVTLEKTASTNGTQFYKSRTLSEEDEIETKEDAIETTVEVKSQAEVEPSQKQINAKLKMKKGLTLCVPYAASIGGTATLTGTGPNLVLSGQFPILFPDAPPLISFASWFAYCLPSALVFFLVSYIWISSLYLGFSVREYIGCIQRKHKTQQEINANRLLKREYKNLGPIKWSELTVLLVFVTTALLWFFREPGFMPGWAMLFEEGYVDDGTVAIGMASLLFFLPDVKPMFLRRKDEDTKVRPVGSILKWSDMKKFPWNVVLLLGGGFALAEGATESGLSQWLGDELRVLEKLDTWLISFIVTIILCAFTEFTSNVATASLFVPILATLAQTIQVHPLYLLIPPVLATSLAFMLPVATPPNAIAFSYGRLKVIDMIKAGAFMNILGIATITIFINTYGVAFFHLNEFPDWAVPSNTTQG</sequence>
<dbReference type="Proteomes" id="UP001642483">
    <property type="component" value="Unassembled WGS sequence"/>
</dbReference>
<feature type="transmembrane region" description="Helical" evidence="6">
    <location>
        <begin position="469"/>
        <end position="486"/>
    </location>
</feature>
<feature type="transmembrane region" description="Helical" evidence="6">
    <location>
        <begin position="237"/>
        <end position="257"/>
    </location>
</feature>
<dbReference type="PANTHER" id="PTHR10283">
    <property type="entry name" value="SOLUTE CARRIER FAMILY 13 MEMBER"/>
    <property type="match status" value="1"/>
</dbReference>
<dbReference type="InterPro" id="IPR001898">
    <property type="entry name" value="SLC13A/DASS"/>
</dbReference>
<keyword evidence="5 6" id="KW-0472">Membrane</keyword>
<feature type="transmembrane region" description="Helical" evidence="6">
    <location>
        <begin position="430"/>
        <end position="449"/>
    </location>
</feature>
<comment type="similarity">
    <text evidence="2">Belongs to the SLC13A/DASS transporter (TC 2.A.47) family. NADC subfamily.</text>
</comment>
<comment type="subcellular location">
    <subcellularLocation>
        <location evidence="1">Membrane</location>
        <topology evidence="1">Multi-pass membrane protein</topology>
    </subcellularLocation>
</comment>
<feature type="transmembrane region" description="Helical" evidence="6">
    <location>
        <begin position="385"/>
        <end position="401"/>
    </location>
</feature>
<reference evidence="7 8" key="1">
    <citation type="submission" date="2024-02" db="EMBL/GenBank/DDBJ databases">
        <authorList>
            <person name="Daric V."/>
            <person name="Darras S."/>
        </authorList>
    </citation>
    <scope>NUCLEOTIDE SEQUENCE [LARGE SCALE GENOMIC DNA]</scope>
</reference>
<evidence type="ECO:0000256" key="5">
    <source>
        <dbReference type="ARBA" id="ARBA00023136"/>
    </source>
</evidence>
<name>A0ABP0FLZ8_CLALP</name>
<evidence type="ECO:0000256" key="3">
    <source>
        <dbReference type="ARBA" id="ARBA00022692"/>
    </source>
</evidence>
<keyword evidence="3 6" id="KW-0812">Transmembrane</keyword>
<gene>
    <name evidence="7" type="ORF">CVLEPA_LOCUS10331</name>
</gene>
<feature type="transmembrane region" description="Helical" evidence="6">
    <location>
        <begin position="493"/>
        <end position="513"/>
    </location>
</feature>
<keyword evidence="8" id="KW-1185">Reference proteome</keyword>
<feature type="transmembrane region" description="Helical" evidence="6">
    <location>
        <begin position="554"/>
        <end position="578"/>
    </location>
</feature>